<organism evidence="1 2">
    <name type="scientific">Thermoactinomyces intermedius</name>
    <dbReference type="NCBI Taxonomy" id="2024"/>
    <lineage>
        <taxon>Bacteria</taxon>
        <taxon>Bacillati</taxon>
        <taxon>Bacillota</taxon>
        <taxon>Bacilli</taxon>
        <taxon>Bacillales</taxon>
        <taxon>Thermoactinomycetaceae</taxon>
        <taxon>Thermoactinomyces</taxon>
    </lineage>
</organism>
<evidence type="ECO:0000313" key="2">
    <source>
        <dbReference type="Proteomes" id="UP000633619"/>
    </source>
</evidence>
<comment type="caution">
    <text evidence="1">The sequence shown here is derived from an EMBL/GenBank/DDBJ whole genome shotgun (WGS) entry which is preliminary data.</text>
</comment>
<protein>
    <submittedName>
        <fullName evidence="1">Uncharacterized protein</fullName>
    </submittedName>
</protein>
<gene>
    <name evidence="1" type="ORF">I8U20_10380</name>
</gene>
<dbReference type="EMBL" id="JAECVW010000006">
    <property type="protein sequence ID" value="MBH8595736.1"/>
    <property type="molecule type" value="Genomic_DNA"/>
</dbReference>
<dbReference type="AlphaFoldDB" id="A0A8I1AD85"/>
<reference evidence="1 2" key="1">
    <citation type="submission" date="2020-12" db="EMBL/GenBank/DDBJ databases">
        <title>WGS of Thermoactinomyces spp.</title>
        <authorList>
            <person name="Cheng K."/>
        </authorList>
    </citation>
    <scope>NUCLEOTIDE SEQUENCE [LARGE SCALE GENOMIC DNA]</scope>
    <source>
        <strain evidence="2">CICC 10671\DSM 43846</strain>
    </source>
</reference>
<sequence length="68" mass="8020">MFKAYCKHPVFGEAPPVALETVEEVLRYTQLQRHFSPEITVVDEMDVTVVEVKNHKYVFPEEWQVLNK</sequence>
<dbReference type="RefSeq" id="WP_181732299.1">
    <property type="nucleotide sequence ID" value="NZ_JACEIR010000006.1"/>
</dbReference>
<name>A0A8I1AD85_THEIN</name>
<accession>A0A8I1AD85</accession>
<evidence type="ECO:0000313" key="1">
    <source>
        <dbReference type="EMBL" id="MBH8595736.1"/>
    </source>
</evidence>
<proteinExistence type="predicted"/>
<dbReference type="Proteomes" id="UP000633619">
    <property type="component" value="Unassembled WGS sequence"/>
</dbReference>
<keyword evidence="2" id="KW-1185">Reference proteome</keyword>